<dbReference type="Pfam" id="PF00483">
    <property type="entry name" value="NTP_transferase"/>
    <property type="match status" value="1"/>
</dbReference>
<organism evidence="2 3">
    <name type="scientific">Candidatus Woesebacteria bacterium RIFCSPLOWO2_01_FULL_39_25</name>
    <dbReference type="NCBI Taxonomy" id="1802521"/>
    <lineage>
        <taxon>Bacteria</taxon>
        <taxon>Candidatus Woeseibacteriota</taxon>
    </lineage>
</organism>
<name>A0A1F8BLI5_9BACT</name>
<dbReference type="Gene3D" id="3.90.550.10">
    <property type="entry name" value="Spore Coat Polysaccharide Biosynthesis Protein SpsA, Chain A"/>
    <property type="match status" value="1"/>
</dbReference>
<dbReference type="PIRSF" id="PIRSF028162">
    <property type="entry name" value="BcbE_prd"/>
    <property type="match status" value="1"/>
</dbReference>
<evidence type="ECO:0000313" key="2">
    <source>
        <dbReference type="EMBL" id="OGM64903.1"/>
    </source>
</evidence>
<feature type="domain" description="Nucleotidyl transferase" evidence="1">
    <location>
        <begin position="20"/>
        <end position="204"/>
    </location>
</feature>
<dbReference type="InterPro" id="IPR005835">
    <property type="entry name" value="NTP_transferase_dom"/>
</dbReference>
<dbReference type="SUPFAM" id="SSF53448">
    <property type="entry name" value="Nucleotide-diphospho-sugar transferases"/>
    <property type="match status" value="1"/>
</dbReference>
<dbReference type="EMBL" id="MGHH01000007">
    <property type="protein sequence ID" value="OGM64903.1"/>
    <property type="molecule type" value="Genomic_DNA"/>
</dbReference>
<dbReference type="InterPro" id="IPR029044">
    <property type="entry name" value="Nucleotide-diphossugar_trans"/>
</dbReference>
<proteinExistence type="predicted"/>
<dbReference type="AlphaFoldDB" id="A0A1F8BLI5"/>
<accession>A0A1F8BLI5</accession>
<dbReference type="STRING" id="1802521.A2893_04585"/>
<sequence length="253" mass="29388">MKLTINNSFKQGVNILIPMSGAGSRFVKAGHTAPKPLIKVKGKTMIEWAMKSFNFLNNIPRYRIIFIIRRSDIDNYKIDKTLKSLFGKEIILVVKDSNEVKGQAYDCLLARNYIDTQNPLFIYNCDTYSLSNVWDVVLKWDPDGVIPYFKSNNPRYSFIKIDEKGNIIQTTEKVPISMMASSGMYYFKMGHDFCEAAEEMISENESYNKEYYVIPTYNRLIKKGKIVKPAKATLNWILGTPEEMERFIQFYKR</sequence>
<protein>
    <recommendedName>
        <fullName evidence="1">Nucleotidyl transferase domain-containing protein</fullName>
    </recommendedName>
</protein>
<comment type="caution">
    <text evidence="2">The sequence shown here is derived from an EMBL/GenBank/DDBJ whole genome shotgun (WGS) entry which is preliminary data.</text>
</comment>
<evidence type="ECO:0000259" key="1">
    <source>
        <dbReference type="Pfam" id="PF00483"/>
    </source>
</evidence>
<dbReference type="InterPro" id="IPR016873">
    <property type="entry name" value="Caps_polysacc_synth_BcbE_prd"/>
</dbReference>
<gene>
    <name evidence="2" type="ORF">A2893_04585</name>
</gene>
<reference evidence="2 3" key="1">
    <citation type="journal article" date="2016" name="Nat. Commun.">
        <title>Thousands of microbial genomes shed light on interconnected biogeochemical processes in an aquifer system.</title>
        <authorList>
            <person name="Anantharaman K."/>
            <person name="Brown C.T."/>
            <person name="Hug L.A."/>
            <person name="Sharon I."/>
            <person name="Castelle C.J."/>
            <person name="Probst A.J."/>
            <person name="Thomas B.C."/>
            <person name="Singh A."/>
            <person name="Wilkins M.J."/>
            <person name="Karaoz U."/>
            <person name="Brodie E.L."/>
            <person name="Williams K.H."/>
            <person name="Hubbard S.S."/>
            <person name="Banfield J.F."/>
        </authorList>
    </citation>
    <scope>NUCLEOTIDE SEQUENCE [LARGE SCALE GENOMIC DNA]</scope>
</reference>
<evidence type="ECO:0000313" key="3">
    <source>
        <dbReference type="Proteomes" id="UP000176725"/>
    </source>
</evidence>
<dbReference type="Proteomes" id="UP000176725">
    <property type="component" value="Unassembled WGS sequence"/>
</dbReference>